<name>A0ABV5FX99_9MICC</name>
<organism evidence="1 2">
    <name type="scientific">Citricoccus parietis</name>
    <dbReference type="NCBI Taxonomy" id="592307"/>
    <lineage>
        <taxon>Bacteria</taxon>
        <taxon>Bacillati</taxon>
        <taxon>Actinomycetota</taxon>
        <taxon>Actinomycetes</taxon>
        <taxon>Micrococcales</taxon>
        <taxon>Micrococcaceae</taxon>
        <taxon>Citricoccus</taxon>
    </lineage>
</organism>
<reference evidence="1 2" key="1">
    <citation type="submission" date="2024-09" db="EMBL/GenBank/DDBJ databases">
        <authorList>
            <person name="Sun Q."/>
            <person name="Mori K."/>
        </authorList>
    </citation>
    <scope>NUCLEOTIDE SEQUENCE [LARGE SCALE GENOMIC DNA]</scope>
    <source>
        <strain evidence="1 2">CCM 7609</strain>
    </source>
</reference>
<proteinExistence type="predicted"/>
<dbReference type="Proteomes" id="UP001589575">
    <property type="component" value="Unassembled WGS sequence"/>
</dbReference>
<keyword evidence="2" id="KW-1185">Reference proteome</keyword>
<comment type="caution">
    <text evidence="1">The sequence shown here is derived from an EMBL/GenBank/DDBJ whole genome shotgun (WGS) entry which is preliminary data.</text>
</comment>
<evidence type="ECO:0000313" key="2">
    <source>
        <dbReference type="Proteomes" id="UP001589575"/>
    </source>
</evidence>
<gene>
    <name evidence="1" type="ORF">ACFFX0_08835</name>
</gene>
<accession>A0ABV5FX99</accession>
<evidence type="ECO:0000313" key="1">
    <source>
        <dbReference type="EMBL" id="MFB9071295.1"/>
    </source>
</evidence>
<protein>
    <submittedName>
        <fullName evidence="1">Uncharacterized protein</fullName>
    </submittedName>
</protein>
<sequence length="61" mass="6997">MRVASTATAAMMVRSHLMRKPESDSFASSTGRVLFRGMDWAVRFMVFLRWLLGWGSLFALR</sequence>
<dbReference type="EMBL" id="JBHMFI010000001">
    <property type="protein sequence ID" value="MFB9071295.1"/>
    <property type="molecule type" value="Genomic_DNA"/>
</dbReference>